<evidence type="ECO:0000313" key="1">
    <source>
        <dbReference type="EMBL" id="KAJ7214991.1"/>
    </source>
</evidence>
<comment type="caution">
    <text evidence="1">The sequence shown here is derived from an EMBL/GenBank/DDBJ whole genome shotgun (WGS) entry which is preliminary data.</text>
</comment>
<feature type="non-terminal residue" evidence="1">
    <location>
        <position position="1"/>
    </location>
</feature>
<dbReference type="Proteomes" id="UP001219525">
    <property type="component" value="Unassembled WGS sequence"/>
</dbReference>
<protein>
    <submittedName>
        <fullName evidence="1">Uncharacterized protein</fullName>
    </submittedName>
</protein>
<keyword evidence="2" id="KW-1185">Reference proteome</keyword>
<sequence>QDPSFRIVPPTTSKSVSVKDTLNSLGLQDTLRLDQWEETQDNLKLTALRKLQG</sequence>
<accession>A0AAD6YFZ5</accession>
<gene>
    <name evidence="1" type="ORF">GGX14DRAFT_609956</name>
</gene>
<dbReference type="EMBL" id="JARJCW010000018">
    <property type="protein sequence ID" value="KAJ7214991.1"/>
    <property type="molecule type" value="Genomic_DNA"/>
</dbReference>
<proteinExistence type="predicted"/>
<reference evidence="1" key="1">
    <citation type="submission" date="2023-03" db="EMBL/GenBank/DDBJ databases">
        <title>Massive genome expansion in bonnet fungi (Mycena s.s.) driven by repeated elements and novel gene families across ecological guilds.</title>
        <authorList>
            <consortium name="Lawrence Berkeley National Laboratory"/>
            <person name="Harder C.B."/>
            <person name="Miyauchi S."/>
            <person name="Viragh M."/>
            <person name="Kuo A."/>
            <person name="Thoen E."/>
            <person name="Andreopoulos B."/>
            <person name="Lu D."/>
            <person name="Skrede I."/>
            <person name="Drula E."/>
            <person name="Henrissat B."/>
            <person name="Morin E."/>
            <person name="Kohler A."/>
            <person name="Barry K."/>
            <person name="LaButti K."/>
            <person name="Morin E."/>
            <person name="Salamov A."/>
            <person name="Lipzen A."/>
            <person name="Mereny Z."/>
            <person name="Hegedus B."/>
            <person name="Baldrian P."/>
            <person name="Stursova M."/>
            <person name="Weitz H."/>
            <person name="Taylor A."/>
            <person name="Grigoriev I.V."/>
            <person name="Nagy L.G."/>
            <person name="Martin F."/>
            <person name="Kauserud H."/>
        </authorList>
    </citation>
    <scope>NUCLEOTIDE SEQUENCE</scope>
    <source>
        <strain evidence="1">9144</strain>
    </source>
</reference>
<name>A0AAD6YFZ5_9AGAR</name>
<organism evidence="1 2">
    <name type="scientific">Mycena pura</name>
    <dbReference type="NCBI Taxonomy" id="153505"/>
    <lineage>
        <taxon>Eukaryota</taxon>
        <taxon>Fungi</taxon>
        <taxon>Dikarya</taxon>
        <taxon>Basidiomycota</taxon>
        <taxon>Agaricomycotina</taxon>
        <taxon>Agaricomycetes</taxon>
        <taxon>Agaricomycetidae</taxon>
        <taxon>Agaricales</taxon>
        <taxon>Marasmiineae</taxon>
        <taxon>Mycenaceae</taxon>
        <taxon>Mycena</taxon>
    </lineage>
</organism>
<evidence type="ECO:0000313" key="2">
    <source>
        <dbReference type="Proteomes" id="UP001219525"/>
    </source>
</evidence>
<dbReference type="AlphaFoldDB" id="A0AAD6YFZ5"/>
<feature type="non-terminal residue" evidence="1">
    <location>
        <position position="53"/>
    </location>
</feature>